<name>A0A077M938_9MICO</name>
<evidence type="ECO:0000256" key="1">
    <source>
        <dbReference type="SAM" id="Phobius"/>
    </source>
</evidence>
<dbReference type="STRING" id="1193518.BN13_490021"/>
<accession>A0A077M938</accession>
<organism evidence="2 3">
    <name type="scientific">Nostocoides jenkinsii Ben 74</name>
    <dbReference type="NCBI Taxonomy" id="1193518"/>
    <lineage>
        <taxon>Bacteria</taxon>
        <taxon>Bacillati</taxon>
        <taxon>Actinomycetota</taxon>
        <taxon>Actinomycetes</taxon>
        <taxon>Micrococcales</taxon>
        <taxon>Intrasporangiaceae</taxon>
        <taxon>Nostocoides</taxon>
    </lineage>
</organism>
<reference evidence="2 3" key="1">
    <citation type="journal article" date="2013" name="ISME J.">
        <title>A metabolic model for members of the genus Tetrasphaera involved in enhanced biological phosphorus removal.</title>
        <authorList>
            <person name="Kristiansen R."/>
            <person name="Nguyen H.T.T."/>
            <person name="Saunders A.M."/>
            <person name="Nielsen J.L."/>
            <person name="Wimmer R."/>
            <person name="Le V.Q."/>
            <person name="McIlroy S.J."/>
            <person name="Petrovski S."/>
            <person name="Seviour R.J."/>
            <person name="Calteau A."/>
            <person name="Nielsen K.L."/>
            <person name="Nielsen P.H."/>
        </authorList>
    </citation>
    <scope>NUCLEOTIDE SEQUENCE [LARGE SCALE GENOMIC DNA]</scope>
    <source>
        <strain evidence="2 3">Ben 74</strain>
    </source>
</reference>
<protein>
    <submittedName>
        <fullName evidence="2">Uncharacterized protein</fullName>
    </submittedName>
</protein>
<keyword evidence="1" id="KW-0472">Membrane</keyword>
<proteinExistence type="predicted"/>
<gene>
    <name evidence="2" type="ORF">BN13_490021</name>
</gene>
<feature type="transmembrane region" description="Helical" evidence="1">
    <location>
        <begin position="48"/>
        <end position="68"/>
    </location>
</feature>
<dbReference type="OrthoDB" id="9758793at2"/>
<dbReference type="Proteomes" id="UP000035720">
    <property type="component" value="Unassembled WGS sequence"/>
</dbReference>
<keyword evidence="1" id="KW-1133">Transmembrane helix</keyword>
<evidence type="ECO:0000313" key="2">
    <source>
        <dbReference type="EMBL" id="CCI53831.1"/>
    </source>
</evidence>
<keyword evidence="3" id="KW-1185">Reference proteome</keyword>
<evidence type="ECO:0000313" key="3">
    <source>
        <dbReference type="Proteomes" id="UP000035720"/>
    </source>
</evidence>
<dbReference type="RefSeq" id="WP_084733661.1">
    <property type="nucleotide sequence ID" value="NZ_HF571038.1"/>
</dbReference>
<sequence length="487" mass="52812">MTTRLEHALRLAATDAAEEAQCRSAAPGADALAAAAWGAGRRRRRRDALLSGAAALVVAVLVIGWFVGMPGAPRTSPPASPSTSQGVRSHPGGIAAYALVGPRLLPEKPGPLAGLFNGHGGWPWQDDSERWDWYGFDARGHVWRLPHNSGPFSAMPALSDDGRWLGFRDQDCTCYAIRNLATGVTTRFAETRDRPALKVADGWLSQMGGVQTPWRFSPTGRLVLNNYIVGETWLLAPDGSARRLADTPNRSISPGWLDDHRFLSLDAAWKDSATAWRSFTVTIEDVDAGSSTTQQVELGDVAADFDGAGQWTPRFTADRRTLFLLSAGQAMERGVLRYDVGADSRLRFAPRRADLPLDPLPGGWSSTLGALQPVGPHPALVVDNQLMWGTTTPLGDGATRTDETTVMRIHPRWQVDMTLFAADAFAGPATGRVPNRWLAWWWPQLLQTTALVGLAAAGGRGIRLLKWRRIPGATTHPATPHRVETLP</sequence>
<dbReference type="AlphaFoldDB" id="A0A077M938"/>
<comment type="caution">
    <text evidence="2">The sequence shown here is derived from an EMBL/GenBank/DDBJ whole genome shotgun (WGS) entry which is preliminary data.</text>
</comment>
<keyword evidence="1" id="KW-0812">Transmembrane</keyword>
<dbReference type="EMBL" id="CAJC01000160">
    <property type="protein sequence ID" value="CCI53831.1"/>
    <property type="molecule type" value="Genomic_DNA"/>
</dbReference>